<reference evidence="2" key="1">
    <citation type="submission" date="2020-12" db="EMBL/GenBank/DDBJ databases">
        <title>Metabolic potential, ecology and presence of endohyphal bacteria is reflected in genomic diversity of Mucoromycotina.</title>
        <authorList>
            <person name="Muszewska A."/>
            <person name="Okrasinska A."/>
            <person name="Steczkiewicz K."/>
            <person name="Drgas O."/>
            <person name="Orlowska M."/>
            <person name="Perlinska-Lenart U."/>
            <person name="Aleksandrzak-Piekarczyk T."/>
            <person name="Szatraj K."/>
            <person name="Zielenkiewicz U."/>
            <person name="Pilsyk S."/>
            <person name="Malc E."/>
            <person name="Mieczkowski P."/>
            <person name="Kruszewska J.S."/>
            <person name="Biernat P."/>
            <person name="Pawlowska J."/>
        </authorList>
    </citation>
    <scope>NUCLEOTIDE SEQUENCE</scope>
    <source>
        <strain evidence="2">WA0000051536</strain>
    </source>
</reference>
<gene>
    <name evidence="2" type="ORF">INT44_006588</name>
</gene>
<feature type="region of interest" description="Disordered" evidence="1">
    <location>
        <begin position="84"/>
        <end position="129"/>
    </location>
</feature>
<proteinExistence type="predicted"/>
<accession>A0A8H7PTS4</accession>
<name>A0A8H7PTS4_9FUNG</name>
<organism evidence="2 3">
    <name type="scientific">Umbelopsis vinacea</name>
    <dbReference type="NCBI Taxonomy" id="44442"/>
    <lineage>
        <taxon>Eukaryota</taxon>
        <taxon>Fungi</taxon>
        <taxon>Fungi incertae sedis</taxon>
        <taxon>Mucoromycota</taxon>
        <taxon>Mucoromycotina</taxon>
        <taxon>Umbelopsidomycetes</taxon>
        <taxon>Umbelopsidales</taxon>
        <taxon>Umbelopsidaceae</taxon>
        <taxon>Umbelopsis</taxon>
    </lineage>
</organism>
<dbReference type="AlphaFoldDB" id="A0A8H7PTS4"/>
<evidence type="ECO:0000256" key="1">
    <source>
        <dbReference type="SAM" id="MobiDB-lite"/>
    </source>
</evidence>
<dbReference type="Proteomes" id="UP000612746">
    <property type="component" value="Unassembled WGS sequence"/>
</dbReference>
<dbReference type="OrthoDB" id="10408671at2759"/>
<comment type="caution">
    <text evidence="2">The sequence shown here is derived from an EMBL/GenBank/DDBJ whole genome shotgun (WGS) entry which is preliminary data.</text>
</comment>
<dbReference type="EMBL" id="JAEPRA010000010">
    <property type="protein sequence ID" value="KAG2179740.1"/>
    <property type="molecule type" value="Genomic_DNA"/>
</dbReference>
<sequence>MTISVSPGCSWSPSTQSQTGSFNCMITASMNSSGCIATLTNESFQADCDENNKCSFNEINNIQQSLPCDGSTWTVTTAIGPEKVASSGSCTCQQGDAAANPSASTSESSSQVAPSSASSSSSSAASSHSSASSNLVRTSTALLMLYVAAASIVGNF</sequence>
<evidence type="ECO:0000313" key="3">
    <source>
        <dbReference type="Proteomes" id="UP000612746"/>
    </source>
</evidence>
<evidence type="ECO:0000313" key="2">
    <source>
        <dbReference type="EMBL" id="KAG2179740.1"/>
    </source>
</evidence>
<keyword evidence="3" id="KW-1185">Reference proteome</keyword>
<protein>
    <submittedName>
        <fullName evidence="2">Uncharacterized protein</fullName>
    </submittedName>
</protein>
<feature type="compositionally biased region" description="Low complexity" evidence="1">
    <location>
        <begin position="97"/>
        <end position="129"/>
    </location>
</feature>